<dbReference type="PROSITE" id="PS51257">
    <property type="entry name" value="PROKAR_LIPOPROTEIN"/>
    <property type="match status" value="1"/>
</dbReference>
<dbReference type="STRING" id="1117702.AQZ52_01705"/>
<keyword evidence="1" id="KW-0732">Signal</keyword>
<reference evidence="2 3" key="1">
    <citation type="submission" date="2015-10" db="EMBL/GenBank/DDBJ databases">
        <title>Draft genome sequence of Novosphingobium fuchskuhlense DSM 25065 isolated from a surface water sample of the southwest basin of Lake Grosse Fuchskuhle.</title>
        <authorList>
            <person name="Ruckert C."/>
            <person name="Winkler A."/>
            <person name="Glaeser J."/>
            <person name="Grossart H.-P."/>
            <person name="Kalinowski J."/>
            <person name="Glaeser S."/>
        </authorList>
    </citation>
    <scope>NUCLEOTIDE SEQUENCE [LARGE SCALE GENOMIC DNA]</scope>
    <source>
        <strain evidence="2 3">FNE08-7</strain>
    </source>
</reference>
<evidence type="ECO:0000313" key="3">
    <source>
        <dbReference type="Proteomes" id="UP000058012"/>
    </source>
</evidence>
<dbReference type="Gene3D" id="3.40.1410.10">
    <property type="entry name" value="Chorismate lyase-like"/>
    <property type="match status" value="1"/>
</dbReference>
<dbReference type="InterPro" id="IPR028978">
    <property type="entry name" value="Chorismate_lyase_/UTRA_dom_sf"/>
</dbReference>
<feature type="signal peptide" evidence="1">
    <location>
        <begin position="1"/>
        <end position="23"/>
    </location>
</feature>
<organism evidence="2 3">
    <name type="scientific">Novosphingobium fuchskuhlense</name>
    <dbReference type="NCBI Taxonomy" id="1117702"/>
    <lineage>
        <taxon>Bacteria</taxon>
        <taxon>Pseudomonadati</taxon>
        <taxon>Pseudomonadota</taxon>
        <taxon>Alphaproteobacteria</taxon>
        <taxon>Sphingomonadales</taxon>
        <taxon>Sphingomonadaceae</taxon>
        <taxon>Novosphingobium</taxon>
    </lineage>
</organism>
<gene>
    <name evidence="2" type="ORF">AQZ52_01705</name>
</gene>
<evidence type="ECO:0000256" key="1">
    <source>
        <dbReference type="SAM" id="SignalP"/>
    </source>
</evidence>
<dbReference type="OrthoDB" id="7862147at2"/>
<feature type="chain" id="PRO_5007157137" description="Chorismate lyase" evidence="1">
    <location>
        <begin position="24"/>
        <end position="184"/>
    </location>
</feature>
<dbReference type="EMBL" id="LLZS01000001">
    <property type="protein sequence ID" value="KUR73709.1"/>
    <property type="molecule type" value="Genomic_DNA"/>
</dbReference>
<keyword evidence="3" id="KW-1185">Reference proteome</keyword>
<dbReference type="Proteomes" id="UP000058012">
    <property type="component" value="Unassembled WGS sequence"/>
</dbReference>
<dbReference type="SUPFAM" id="SSF64288">
    <property type="entry name" value="Chorismate lyase-like"/>
    <property type="match status" value="1"/>
</dbReference>
<protein>
    <recommendedName>
        <fullName evidence="4">Chorismate lyase</fullName>
    </recommendedName>
</protein>
<comment type="caution">
    <text evidence="2">The sequence shown here is derived from an EMBL/GenBank/DDBJ whole genome shotgun (WGS) entry which is preliminary data.</text>
</comment>
<accession>A0A117UZG9</accession>
<name>A0A117UZG9_9SPHN</name>
<evidence type="ECO:0000313" key="2">
    <source>
        <dbReference type="EMBL" id="KUR73709.1"/>
    </source>
</evidence>
<evidence type="ECO:0008006" key="4">
    <source>
        <dbReference type="Google" id="ProtNLM"/>
    </source>
</evidence>
<sequence>MILRLAAAAGLALGLAACAPTLARFEQTLAANDSATAALRQWCAARGIAAPAEIVADTEQGASEAATPAVRAALGVGTGEPLAFRHVRLRCGGTVLSIAKNWYVPARLTPAMNTTLETTRTPFGTVVRPLGFHRERLESRRWRAAECPAGTVLSHKAVLRLADGRGISFVAECYTRANLMQGAR</sequence>
<dbReference type="AlphaFoldDB" id="A0A117UZG9"/>
<proteinExistence type="predicted"/>